<keyword evidence="6 9" id="KW-0819">tRNA processing</keyword>
<keyword evidence="3 9" id="KW-0489">Methyltransferase</keyword>
<dbReference type="PROSITE" id="PS51684">
    <property type="entry name" value="SAM_MT_TRM5_TYW2"/>
    <property type="match status" value="1"/>
</dbReference>
<comment type="caution">
    <text evidence="11">The sequence shown here is derived from an EMBL/GenBank/DDBJ whole genome shotgun (WGS) entry which is preliminary data.</text>
</comment>
<dbReference type="InterPro" id="IPR056744">
    <property type="entry name" value="TRM5/TYW2-like_N"/>
</dbReference>
<evidence type="ECO:0000256" key="3">
    <source>
        <dbReference type="ARBA" id="ARBA00022603"/>
    </source>
</evidence>
<dbReference type="GO" id="GO:0005634">
    <property type="term" value="C:nucleus"/>
    <property type="evidence" value="ECO:0007669"/>
    <property type="project" value="UniProtKB-SubCell"/>
</dbReference>
<dbReference type="Proteomes" id="UP000691718">
    <property type="component" value="Unassembled WGS sequence"/>
</dbReference>
<evidence type="ECO:0000256" key="1">
    <source>
        <dbReference type="ARBA" id="ARBA00009775"/>
    </source>
</evidence>
<dbReference type="EMBL" id="CAJQZP010001679">
    <property type="protein sequence ID" value="CAG5058590.1"/>
    <property type="molecule type" value="Genomic_DNA"/>
</dbReference>
<organism evidence="11 12">
    <name type="scientific">Parnassius apollo</name>
    <name type="common">Apollo butterfly</name>
    <name type="synonym">Papilio apollo</name>
    <dbReference type="NCBI Taxonomy" id="110799"/>
    <lineage>
        <taxon>Eukaryota</taxon>
        <taxon>Metazoa</taxon>
        <taxon>Ecdysozoa</taxon>
        <taxon>Arthropoda</taxon>
        <taxon>Hexapoda</taxon>
        <taxon>Insecta</taxon>
        <taxon>Pterygota</taxon>
        <taxon>Neoptera</taxon>
        <taxon>Endopterygota</taxon>
        <taxon>Lepidoptera</taxon>
        <taxon>Glossata</taxon>
        <taxon>Ditrysia</taxon>
        <taxon>Papilionoidea</taxon>
        <taxon>Papilionidae</taxon>
        <taxon>Parnassiinae</taxon>
        <taxon>Parnassini</taxon>
        <taxon>Parnassius</taxon>
        <taxon>Parnassius</taxon>
    </lineage>
</organism>
<dbReference type="Pfam" id="PF01507">
    <property type="entry name" value="PAPS_reduct"/>
    <property type="match status" value="1"/>
</dbReference>
<reference evidence="11" key="1">
    <citation type="submission" date="2021-04" db="EMBL/GenBank/DDBJ databases">
        <authorList>
            <person name="Tunstrom K."/>
        </authorList>
    </citation>
    <scope>NUCLEOTIDE SEQUENCE</scope>
</reference>
<feature type="binding site" evidence="9">
    <location>
        <position position="228"/>
    </location>
    <ligand>
        <name>S-adenosyl-L-methionine</name>
        <dbReference type="ChEBI" id="CHEBI:59789"/>
    </ligand>
</feature>
<name>A0A8S3YE33_PARAO</name>
<gene>
    <name evidence="11" type="ORF">PAPOLLO_LOCUS27637</name>
</gene>
<dbReference type="InterPro" id="IPR030382">
    <property type="entry name" value="MeTrfase_TRM5/TYW2"/>
</dbReference>
<dbReference type="OrthoDB" id="408788at2759"/>
<dbReference type="InterPro" id="IPR056743">
    <property type="entry name" value="TRM5-TYW2-like_MTfase"/>
</dbReference>
<feature type="domain" description="SAM-dependent methyltransferase TRM5/TYW2-type" evidence="10">
    <location>
        <begin position="139"/>
        <end position="430"/>
    </location>
</feature>
<evidence type="ECO:0000256" key="5">
    <source>
        <dbReference type="ARBA" id="ARBA00022691"/>
    </source>
</evidence>
<evidence type="ECO:0000313" key="11">
    <source>
        <dbReference type="EMBL" id="CAG5058590.1"/>
    </source>
</evidence>
<feature type="binding site" evidence="9">
    <location>
        <begin position="266"/>
        <end position="267"/>
    </location>
    <ligand>
        <name>S-adenosyl-L-methionine</name>
        <dbReference type="ChEBI" id="CHEBI:59789"/>
    </ligand>
</feature>
<evidence type="ECO:0000256" key="6">
    <source>
        <dbReference type="ARBA" id="ARBA00022694"/>
    </source>
</evidence>
<dbReference type="PANTHER" id="PTHR23245">
    <property type="entry name" value="TRNA METHYLTRANSFERASE"/>
    <property type="match status" value="1"/>
</dbReference>
<sequence>MTAILSVALIPVGVRGMKILDRQKFLRNVLVPILKVPGEKVSKITPICKHYLLKLENFKPVQSLHDDIEGSNRKCIHLNPEKINQWIDITEDDRQSLIKYGVTEENFDSKEIQLTYENFKYDAIFKTVLPENEEIVRGFSQIGHIIHLNLRDHLLDYKSLIGQVLVDKFKTCRTVVNKKNTIDNTYRNFSMEVIAGEEDFVVTVKENLCNFQFDFSKVYWNPRLCTEHERILKLLKPGDVLFDVFCGVGPFTIPAAKRKCNVFANDLNPDSFTWLNHNAKQNKVNMSLFKSYNLDGKDFICTVFKDYIVKLCQGKEELNENATIHITMNLPAMAVEFLKHFNGLINDKSLVDKYNFEIIVYVYCFAVGDDPFKVAEQLVMENIGDISGSNLSVFQDMYKREDIGKELKVLYIRTKDPFKEIENFVKQIETHYGINLIVTEGVLKEALQTITENDKNLKACLMGTRRTDPYSENLKFMQHTDPGWPRILRVSPLLNWTYHQIWSYILHRQVPYCSLYDKGYTSIGSTANTWPNESLAYIENGRVHYRPAWLLPDGSLERAGRDQRHSDGHTTHAVKTVQENNIIHEHKTIQVNKTTRPAEQNECHMDQLNSV</sequence>
<evidence type="ECO:0000256" key="8">
    <source>
        <dbReference type="ARBA" id="ARBA00047783"/>
    </source>
</evidence>
<dbReference type="HAMAP" id="MF_03152">
    <property type="entry name" value="TRM5"/>
    <property type="match status" value="1"/>
</dbReference>
<evidence type="ECO:0000256" key="7">
    <source>
        <dbReference type="ARBA" id="ARBA00023242"/>
    </source>
</evidence>
<proteinExistence type="inferred from homology"/>
<dbReference type="GO" id="GO:0005759">
    <property type="term" value="C:mitochondrial matrix"/>
    <property type="evidence" value="ECO:0007669"/>
    <property type="project" value="UniProtKB-SubCell"/>
</dbReference>
<dbReference type="InterPro" id="IPR002500">
    <property type="entry name" value="PAPS_reduct_dom"/>
</dbReference>
<evidence type="ECO:0000256" key="4">
    <source>
        <dbReference type="ARBA" id="ARBA00022679"/>
    </source>
</evidence>
<dbReference type="InterPro" id="IPR025792">
    <property type="entry name" value="tRNA_Gua_MeTrfase_euk"/>
</dbReference>
<evidence type="ECO:0000259" key="10">
    <source>
        <dbReference type="PROSITE" id="PS51684"/>
    </source>
</evidence>
<feature type="binding site" evidence="9">
    <location>
        <begin position="295"/>
        <end position="296"/>
    </location>
    <ligand>
        <name>S-adenosyl-L-methionine</name>
        <dbReference type="ChEBI" id="CHEBI:59789"/>
    </ligand>
</feature>
<feature type="binding site" evidence="9">
    <location>
        <position position="329"/>
    </location>
    <ligand>
        <name>S-adenosyl-L-methionine</name>
        <dbReference type="ChEBI" id="CHEBI:59789"/>
    </ligand>
</feature>
<accession>A0A8S3YE33</accession>
<dbReference type="GO" id="GO:0052906">
    <property type="term" value="F:tRNA (guanine(37)-N1)-methyltransferase activity"/>
    <property type="evidence" value="ECO:0007669"/>
    <property type="project" value="UniProtKB-UniRule"/>
</dbReference>
<comment type="similarity">
    <text evidence="9">Belongs to the TRM5 / TYW2 family.</text>
</comment>
<comment type="catalytic activity">
    <reaction evidence="8 9">
        <text>guanosine(37) in tRNA + S-adenosyl-L-methionine = N(1)-methylguanosine(37) in tRNA + S-adenosyl-L-homocysteine + H(+)</text>
        <dbReference type="Rhea" id="RHEA:36899"/>
        <dbReference type="Rhea" id="RHEA-COMP:10145"/>
        <dbReference type="Rhea" id="RHEA-COMP:10147"/>
        <dbReference type="ChEBI" id="CHEBI:15378"/>
        <dbReference type="ChEBI" id="CHEBI:57856"/>
        <dbReference type="ChEBI" id="CHEBI:59789"/>
        <dbReference type="ChEBI" id="CHEBI:73542"/>
        <dbReference type="ChEBI" id="CHEBI:74269"/>
        <dbReference type="EC" id="2.1.1.228"/>
    </reaction>
</comment>
<protein>
    <recommendedName>
        <fullName evidence="9">tRNA (guanine(37)-N1)-methyltransferase</fullName>
        <ecNumber evidence="9">2.1.1.228</ecNumber>
    </recommendedName>
    <alternativeName>
        <fullName evidence="9">M1G-methyltransferase</fullName>
    </alternativeName>
    <alternativeName>
        <fullName evidence="9">tRNA [GM37] methyltransferase</fullName>
    </alternativeName>
    <alternativeName>
        <fullName evidence="9">tRNA methyltransferase 5 homolog</fullName>
    </alternativeName>
</protein>
<evidence type="ECO:0000313" key="12">
    <source>
        <dbReference type="Proteomes" id="UP000691718"/>
    </source>
</evidence>
<comment type="subcellular location">
    <subcellularLocation>
        <location evidence="9">Mitochondrion matrix</location>
    </subcellularLocation>
    <subcellularLocation>
        <location evidence="9">Nucleus</location>
    </subcellularLocation>
    <subcellularLocation>
        <location evidence="9">Cytoplasm</location>
    </subcellularLocation>
    <text evidence="9">Predominantly in the mitochondria and in the nucleus.</text>
</comment>
<keyword evidence="4 9" id="KW-0808">Transferase</keyword>
<evidence type="ECO:0000256" key="2">
    <source>
        <dbReference type="ARBA" id="ARBA00022490"/>
    </source>
</evidence>
<dbReference type="PANTHER" id="PTHR23245:SF36">
    <property type="entry name" value="TRNA (GUANINE(37)-N1)-METHYLTRANSFERASE"/>
    <property type="match status" value="1"/>
</dbReference>
<dbReference type="AlphaFoldDB" id="A0A8S3YE33"/>
<dbReference type="GO" id="GO:0070901">
    <property type="term" value="P:mitochondrial tRNA methylation"/>
    <property type="evidence" value="ECO:0007669"/>
    <property type="project" value="TreeGrafter"/>
</dbReference>
<comment type="subunit">
    <text evidence="9">Monomer.</text>
</comment>
<keyword evidence="9" id="KW-0496">Mitochondrion</keyword>
<dbReference type="EC" id="2.1.1.228" evidence="9"/>
<dbReference type="FunFam" id="3.30.300.110:FF:000001">
    <property type="entry name" value="tRNA (guanine(37)-N1)-methyltransferase"/>
    <property type="match status" value="1"/>
</dbReference>
<comment type="function">
    <text evidence="9">Specifically methylates the N1 position of guanosine-37 in various cytoplasmic and mitochondrial tRNAs. Methylation is not dependent on the nature of the nucleoside 5' of the target nucleoside. This is the first step in the biosynthesis of wybutosine (yW), a modified base adjacent to the anticodon of tRNAs and required for accurate decoding.</text>
</comment>
<dbReference type="Pfam" id="PF02475">
    <property type="entry name" value="TRM5-TYW2_MTfase"/>
    <property type="match status" value="1"/>
</dbReference>
<evidence type="ECO:0000256" key="9">
    <source>
        <dbReference type="HAMAP-Rule" id="MF_03152"/>
    </source>
</evidence>
<dbReference type="Pfam" id="PF25133">
    <property type="entry name" value="TYW2_N_2"/>
    <property type="match status" value="1"/>
</dbReference>
<dbReference type="GO" id="GO:0002939">
    <property type="term" value="P:tRNA N1-guanine methylation"/>
    <property type="evidence" value="ECO:0007669"/>
    <property type="project" value="TreeGrafter"/>
</dbReference>
<keyword evidence="5 9" id="KW-0949">S-adenosyl-L-methionine</keyword>
<comment type="similarity">
    <text evidence="1">Belongs to the class I-like SAM-binding methyltransferase superfamily. TRM5/TYW2 family.</text>
</comment>
<keyword evidence="12" id="KW-1185">Reference proteome</keyword>
<keyword evidence="2 9" id="KW-0963">Cytoplasm</keyword>
<keyword evidence="7 9" id="KW-0539">Nucleus</keyword>